<feature type="compositionally biased region" description="Basic and acidic residues" evidence="6">
    <location>
        <begin position="674"/>
        <end position="683"/>
    </location>
</feature>
<dbReference type="GO" id="GO:0006508">
    <property type="term" value="P:proteolysis"/>
    <property type="evidence" value="ECO:0007669"/>
    <property type="project" value="UniProtKB-KW"/>
</dbReference>
<dbReference type="Pfam" id="PF02902">
    <property type="entry name" value="Peptidase_C48"/>
    <property type="match status" value="1"/>
</dbReference>
<sequence>MTSIQVIDYNNYHVLFFTPTKCPLIPHCDYPTLLVLTFFFKACRLLGTMDESKTKSSKRRLSISETAGGAGQGNEDGREAKRVSAQSGPAARRPPNPLDAKSNAAALQKTPTASSSVDKGLVLPFTVGGYGGFYDKRGGCLLFTKQMVTVRYRDCQTEITIPVNLLKHCYWIQGWEETGFCSRVHALQLTLKTRDMTRVSRGDSSTLLFLYEPKDFPIAQSAVNLLGDTPIKAPGSLEEFRRLLVLKCPDKPRTSDAANNDQTINRQQALKSTLSAQLNTPERQHPFSQQQKPKETLPESAPVRILPPSLRQETKPIDTPPLHTPSSNKTSSLLPSSSTTTSSSSSSMPSSTHTAKSTFSSSDVSYPSPFPVFTPTSDSLAHITLSPTKQAPVTTNADSRLESQTLLVFPPHGPNAVSITPSDVLRLKDGEFLNDTIVDFYLRYLYSQLEIEHPELAQATHIFNTYFFNRLVSKDKHGKQLGHSGVRKWTAKIDLFTKKYIVVPVNEDFHWYLAIICNVDKLIGSNSTATEPSETRVRSSNRSPLSSTSPVILLFDSLSNMHKSTLRYLREYIIDEARERKHVELSPYSLRGFHAKVPQQSNFSDCGVYTLHYVELFLSSPSQILSDILDRPTLASNRRHQKSFNDFWNVKRISSRRDEMKNLIKTLSKEWLASKEQTRRTSTGDEPPSATNGNSSSRSSEPTSNDHDTSKEDDDDDDLTVL</sequence>
<gene>
    <name evidence="9" type="primary">ulp2</name>
    <name evidence="8" type="ORF">SJAG_16454</name>
</gene>
<evidence type="ECO:0000256" key="5">
    <source>
        <dbReference type="ARBA" id="ARBA00022801"/>
    </source>
</evidence>
<dbReference type="RefSeq" id="XP_011049037.1">
    <property type="nucleotide sequence ID" value="XM_011050735.1"/>
</dbReference>
<feature type="compositionally biased region" description="Low complexity" evidence="6">
    <location>
        <begin position="689"/>
        <end position="703"/>
    </location>
</feature>
<feature type="region of interest" description="Disordered" evidence="6">
    <location>
        <begin position="674"/>
        <end position="722"/>
    </location>
</feature>
<protein>
    <recommendedName>
        <fullName evidence="7">Ubiquitin-like protease family profile domain-containing protein</fullName>
    </recommendedName>
</protein>
<dbReference type="OrthoDB" id="442460at2759"/>
<dbReference type="PROSITE" id="PS50600">
    <property type="entry name" value="ULP_PROTEASE"/>
    <property type="match status" value="1"/>
</dbReference>
<name>T0S115_SCHJY</name>
<dbReference type="GO" id="GO:0016929">
    <property type="term" value="F:deSUMOylase activity"/>
    <property type="evidence" value="ECO:0007669"/>
    <property type="project" value="EnsemblFungi"/>
</dbReference>
<feature type="compositionally biased region" description="Polar residues" evidence="6">
    <location>
        <begin position="280"/>
        <end position="291"/>
    </location>
</feature>
<dbReference type="GeneID" id="22831532"/>
<dbReference type="GO" id="GO:0005737">
    <property type="term" value="C:cytoplasm"/>
    <property type="evidence" value="ECO:0000318"/>
    <property type="project" value="GO_Central"/>
</dbReference>
<dbReference type="JaponicusDB" id="SJAG_16454">
    <property type="gene designation" value="ulp2"/>
</dbReference>
<dbReference type="InterPro" id="IPR038765">
    <property type="entry name" value="Papain-like_cys_pep_sf"/>
</dbReference>
<evidence type="ECO:0000313" key="9">
    <source>
        <dbReference type="JaponicusDB" id="SJAG_16454"/>
    </source>
</evidence>
<feature type="compositionally biased region" description="Low complexity" evidence="6">
    <location>
        <begin position="324"/>
        <end position="357"/>
    </location>
</feature>
<evidence type="ECO:0000256" key="1">
    <source>
        <dbReference type="ARBA" id="ARBA00005234"/>
    </source>
</evidence>
<keyword evidence="4" id="KW-0833">Ubl conjugation pathway</keyword>
<dbReference type="HOGENOM" id="CLU_417467_0_0_1"/>
<accession>T0S115</accession>
<dbReference type="GO" id="GO:0016926">
    <property type="term" value="P:protein desumoylation"/>
    <property type="evidence" value="ECO:0000318"/>
    <property type="project" value="GO_Central"/>
</dbReference>
<organism evidence="8 10">
    <name type="scientific">Schizosaccharomyces japonicus (strain yFS275 / FY16936)</name>
    <name type="common">Fission yeast</name>
    <dbReference type="NCBI Taxonomy" id="402676"/>
    <lineage>
        <taxon>Eukaryota</taxon>
        <taxon>Fungi</taxon>
        <taxon>Dikarya</taxon>
        <taxon>Ascomycota</taxon>
        <taxon>Taphrinomycotina</taxon>
        <taxon>Schizosaccharomycetes</taxon>
        <taxon>Schizosaccharomycetales</taxon>
        <taxon>Schizosaccharomycetaceae</taxon>
        <taxon>Schizosaccharomyces</taxon>
    </lineage>
</organism>
<dbReference type="VEuPathDB" id="FungiDB:SJAG_16454"/>
<dbReference type="PANTHER" id="PTHR46896">
    <property type="entry name" value="SENTRIN-SPECIFIC PROTEASE"/>
    <property type="match status" value="1"/>
</dbReference>
<dbReference type="AlphaFoldDB" id="T0S115"/>
<dbReference type="SUPFAM" id="SSF54001">
    <property type="entry name" value="Cysteine proteinases"/>
    <property type="match status" value="1"/>
</dbReference>
<evidence type="ECO:0000256" key="4">
    <source>
        <dbReference type="ARBA" id="ARBA00022786"/>
    </source>
</evidence>
<feature type="region of interest" description="Disordered" evidence="6">
    <location>
        <begin position="56"/>
        <end position="111"/>
    </location>
</feature>
<proteinExistence type="inferred from homology"/>
<dbReference type="EMBL" id="KE651167">
    <property type="protein sequence ID" value="EQC53007.1"/>
    <property type="molecule type" value="Genomic_DNA"/>
</dbReference>
<dbReference type="Gene3D" id="1.10.418.20">
    <property type="match status" value="1"/>
</dbReference>
<dbReference type="Proteomes" id="UP000001744">
    <property type="component" value="Unassembled WGS sequence"/>
</dbReference>
<keyword evidence="5" id="KW-0378">Hydrolase</keyword>
<feature type="domain" description="Ubiquitin-like protease family profile" evidence="7">
    <location>
        <begin position="417"/>
        <end position="617"/>
    </location>
</feature>
<keyword evidence="10" id="KW-1185">Reference proteome</keyword>
<dbReference type="PANTHER" id="PTHR46896:SF3">
    <property type="entry name" value="FI06413P-RELATED"/>
    <property type="match status" value="1"/>
</dbReference>
<evidence type="ECO:0000256" key="2">
    <source>
        <dbReference type="ARBA" id="ARBA00022553"/>
    </source>
</evidence>
<dbReference type="eggNOG" id="KOG0779">
    <property type="taxonomic scope" value="Eukaryota"/>
</dbReference>
<feature type="region of interest" description="Disordered" evidence="6">
    <location>
        <begin position="526"/>
        <end position="547"/>
    </location>
</feature>
<evidence type="ECO:0000313" key="10">
    <source>
        <dbReference type="Proteomes" id="UP000001744"/>
    </source>
</evidence>
<evidence type="ECO:0000313" key="8">
    <source>
        <dbReference type="EMBL" id="EQC53007.1"/>
    </source>
</evidence>
<dbReference type="STRING" id="402676.T0S115"/>
<evidence type="ECO:0000259" key="7">
    <source>
        <dbReference type="PROSITE" id="PS50600"/>
    </source>
</evidence>
<dbReference type="GO" id="GO:0010494">
    <property type="term" value="C:cytoplasmic stress granule"/>
    <property type="evidence" value="ECO:0007669"/>
    <property type="project" value="EnsemblFungi"/>
</dbReference>
<feature type="compositionally biased region" description="Acidic residues" evidence="6">
    <location>
        <begin position="711"/>
        <end position="722"/>
    </location>
</feature>
<dbReference type="InterPro" id="IPR003653">
    <property type="entry name" value="Peptidase_C48_C"/>
</dbReference>
<keyword evidence="2" id="KW-0597">Phosphoprotein</keyword>
<feature type="region of interest" description="Disordered" evidence="6">
    <location>
        <begin position="280"/>
        <end position="365"/>
    </location>
</feature>
<evidence type="ECO:0000256" key="3">
    <source>
        <dbReference type="ARBA" id="ARBA00022670"/>
    </source>
</evidence>
<keyword evidence="3" id="KW-0645">Protease</keyword>
<reference evidence="8 10" key="1">
    <citation type="journal article" date="2011" name="Science">
        <title>Comparative functional genomics of the fission yeasts.</title>
        <authorList>
            <person name="Rhind N."/>
            <person name="Chen Z."/>
            <person name="Yassour M."/>
            <person name="Thompson D.A."/>
            <person name="Haas B.J."/>
            <person name="Habib N."/>
            <person name="Wapinski I."/>
            <person name="Roy S."/>
            <person name="Lin M.F."/>
            <person name="Heiman D.I."/>
            <person name="Young S.K."/>
            <person name="Furuya K."/>
            <person name="Guo Y."/>
            <person name="Pidoux A."/>
            <person name="Chen H.M."/>
            <person name="Robbertse B."/>
            <person name="Goldberg J.M."/>
            <person name="Aoki K."/>
            <person name="Bayne E.H."/>
            <person name="Berlin A.M."/>
            <person name="Desjardins C.A."/>
            <person name="Dobbs E."/>
            <person name="Dukaj L."/>
            <person name="Fan L."/>
            <person name="FitzGerald M.G."/>
            <person name="French C."/>
            <person name="Gujja S."/>
            <person name="Hansen K."/>
            <person name="Keifenheim D."/>
            <person name="Levin J.Z."/>
            <person name="Mosher R.A."/>
            <person name="Mueller C.A."/>
            <person name="Pfiffner J."/>
            <person name="Priest M."/>
            <person name="Russ C."/>
            <person name="Smialowska A."/>
            <person name="Swoboda P."/>
            <person name="Sykes S.M."/>
            <person name="Vaughn M."/>
            <person name="Vengrova S."/>
            <person name="Yoder R."/>
            <person name="Zeng Q."/>
            <person name="Allshire R."/>
            <person name="Baulcombe D."/>
            <person name="Birren B.W."/>
            <person name="Brown W."/>
            <person name="Ekwall K."/>
            <person name="Kellis M."/>
            <person name="Leatherwood J."/>
            <person name="Levin H."/>
            <person name="Margalit H."/>
            <person name="Martienssen R."/>
            <person name="Nieduszynski C.A."/>
            <person name="Spatafora J.W."/>
            <person name="Friedman N."/>
            <person name="Dalgaard J.Z."/>
            <person name="Baumann P."/>
            <person name="Niki H."/>
            <person name="Regev A."/>
            <person name="Nusbaum C."/>
        </authorList>
    </citation>
    <scope>NUCLEOTIDE SEQUENCE [LARGE SCALE GENOMIC DNA]</scope>
    <source>
        <strain evidence="10">yFS275 / FY16936</strain>
    </source>
</reference>
<dbReference type="GO" id="GO:0005634">
    <property type="term" value="C:nucleus"/>
    <property type="evidence" value="ECO:0000318"/>
    <property type="project" value="GO_Central"/>
</dbReference>
<evidence type="ECO:0000256" key="6">
    <source>
        <dbReference type="SAM" id="MobiDB-lite"/>
    </source>
</evidence>
<comment type="similarity">
    <text evidence="1">Belongs to the peptidase C48 family.</text>
</comment>
<dbReference type="GO" id="GO:0070139">
    <property type="term" value="F:SUMO-specific endopeptidase activity"/>
    <property type="evidence" value="ECO:0000318"/>
    <property type="project" value="GO_Central"/>
</dbReference>
<feature type="compositionally biased region" description="Low complexity" evidence="6">
    <location>
        <begin position="538"/>
        <end position="547"/>
    </location>
</feature>
<dbReference type="InterPro" id="IPR051947">
    <property type="entry name" value="Sentrin-specific_protease"/>
</dbReference>
<dbReference type="Gene3D" id="3.30.310.130">
    <property type="entry name" value="Ubiquitin-related"/>
    <property type="match status" value="1"/>
</dbReference>
<dbReference type="OMA" id="FHAKVPQ"/>